<feature type="compositionally biased region" description="Polar residues" evidence="1">
    <location>
        <begin position="37"/>
        <end position="61"/>
    </location>
</feature>
<accession>A0AAU9IBI8</accession>
<dbReference type="AlphaFoldDB" id="A0AAU9IBI8"/>
<keyword evidence="3" id="KW-1185">Reference proteome</keyword>
<feature type="region of interest" description="Disordered" evidence="1">
    <location>
        <begin position="1"/>
        <end position="20"/>
    </location>
</feature>
<feature type="compositionally biased region" description="Basic and acidic residues" evidence="1">
    <location>
        <begin position="62"/>
        <end position="79"/>
    </location>
</feature>
<evidence type="ECO:0008006" key="4">
    <source>
        <dbReference type="Google" id="ProtNLM"/>
    </source>
</evidence>
<gene>
    <name evidence="2" type="ORF">BSTOLATCC_MIC5066</name>
</gene>
<dbReference type="Gene3D" id="1.25.10.10">
    <property type="entry name" value="Leucine-rich Repeat Variant"/>
    <property type="match status" value="1"/>
</dbReference>
<name>A0AAU9IBI8_9CILI</name>
<evidence type="ECO:0000313" key="3">
    <source>
        <dbReference type="Proteomes" id="UP001162131"/>
    </source>
</evidence>
<dbReference type="InterPro" id="IPR016024">
    <property type="entry name" value="ARM-type_fold"/>
</dbReference>
<evidence type="ECO:0000256" key="1">
    <source>
        <dbReference type="SAM" id="MobiDB-lite"/>
    </source>
</evidence>
<evidence type="ECO:0000313" key="2">
    <source>
        <dbReference type="EMBL" id="CAG9311806.1"/>
    </source>
</evidence>
<organism evidence="2 3">
    <name type="scientific">Blepharisma stoltei</name>
    <dbReference type="NCBI Taxonomy" id="1481888"/>
    <lineage>
        <taxon>Eukaryota</taxon>
        <taxon>Sar</taxon>
        <taxon>Alveolata</taxon>
        <taxon>Ciliophora</taxon>
        <taxon>Postciliodesmatophora</taxon>
        <taxon>Heterotrichea</taxon>
        <taxon>Heterotrichida</taxon>
        <taxon>Blepharismidae</taxon>
        <taxon>Blepharisma</taxon>
    </lineage>
</organism>
<proteinExistence type="predicted"/>
<dbReference type="InterPro" id="IPR011989">
    <property type="entry name" value="ARM-like"/>
</dbReference>
<feature type="region of interest" description="Disordered" evidence="1">
    <location>
        <begin position="33"/>
        <end position="96"/>
    </location>
</feature>
<comment type="caution">
    <text evidence="2">The sequence shown here is derived from an EMBL/GenBank/DDBJ whole genome shotgun (WGS) entry which is preliminary data.</text>
</comment>
<feature type="compositionally biased region" description="Low complexity" evidence="1">
    <location>
        <begin position="81"/>
        <end position="96"/>
    </location>
</feature>
<sequence>MGCCEGRGEDAKKQPTMDKAKLVKKVPKEIDIEDINSEASDNENPQINPQIVNQDENTVQNGRERYKNKAKQEKRKEIEANGIGNSGKNENGGSNKLKSEEIQLIKIEENKELEKENPIQNEVVIKIDTSKIIQSDYSPQLSSNNHTSPLSKIELIEIFQNLDKGYYKNPENKKLITPELIIRLIASLKDRDSEIIELALKDLLGLLKLPISYDSGEVLYEDDALYQINCLLHDMDEMLRFLASKLVREMLKQKSLEVDMIKRYQKGAIIAALVQANPNFTSPKYLKSNLHTLFHFVYDSDHEIIVSNQEILFFNNMIHLLNQTQLKIPKLSTHPDWNLYDLKIMKLIEDLKNDAKIDLNERKSLISPRQSYSSFSSETDTIFPLNIYKYSLEDLIAELNTPRRIKSTLLNETWAEAPTTVGSLSAARMAELFADKILDDPKTISLIIQTNAIEKLRENLKSRLRDKRESAMICLLHMVQPQYPELCDLFMNDEGLALAFTFLQDNKEGMRAAAVDILRGYYFNRPEAIERIRKCGLDFVGEIISVLTGLNSPSNVSVVLLNIRDMFVNEEGETNREVLNLWKNKGLNEALEKIDIEKLKLDAEYPMYGNQIIDSINTMKEELLSEDS</sequence>
<protein>
    <recommendedName>
        <fullName evidence="4">Nucleotide exchange factor SIL1</fullName>
    </recommendedName>
</protein>
<reference evidence="2" key="1">
    <citation type="submission" date="2021-09" db="EMBL/GenBank/DDBJ databases">
        <authorList>
            <consortium name="AG Swart"/>
            <person name="Singh M."/>
            <person name="Singh A."/>
            <person name="Seah K."/>
            <person name="Emmerich C."/>
        </authorList>
    </citation>
    <scope>NUCLEOTIDE SEQUENCE</scope>
    <source>
        <strain evidence="2">ATCC30299</strain>
    </source>
</reference>
<dbReference type="SUPFAM" id="SSF48371">
    <property type="entry name" value="ARM repeat"/>
    <property type="match status" value="1"/>
</dbReference>
<dbReference type="Proteomes" id="UP001162131">
    <property type="component" value="Unassembled WGS sequence"/>
</dbReference>
<dbReference type="EMBL" id="CAJZBQ010000005">
    <property type="protein sequence ID" value="CAG9311806.1"/>
    <property type="molecule type" value="Genomic_DNA"/>
</dbReference>